<dbReference type="AlphaFoldDB" id="A0A3M7QHD4"/>
<evidence type="ECO:0000313" key="2">
    <source>
        <dbReference type="EMBL" id="RNA10554.1"/>
    </source>
</evidence>
<evidence type="ECO:0000256" key="1">
    <source>
        <dbReference type="SAM" id="Phobius"/>
    </source>
</evidence>
<feature type="transmembrane region" description="Helical" evidence="1">
    <location>
        <begin position="14"/>
        <end position="34"/>
    </location>
</feature>
<keyword evidence="1" id="KW-1133">Transmembrane helix</keyword>
<protein>
    <submittedName>
        <fullName evidence="2">Uncharacterized protein</fullName>
    </submittedName>
</protein>
<organism evidence="2 3">
    <name type="scientific">Brachionus plicatilis</name>
    <name type="common">Marine rotifer</name>
    <name type="synonym">Brachionus muelleri</name>
    <dbReference type="NCBI Taxonomy" id="10195"/>
    <lineage>
        <taxon>Eukaryota</taxon>
        <taxon>Metazoa</taxon>
        <taxon>Spiralia</taxon>
        <taxon>Gnathifera</taxon>
        <taxon>Rotifera</taxon>
        <taxon>Eurotatoria</taxon>
        <taxon>Monogononta</taxon>
        <taxon>Pseudotrocha</taxon>
        <taxon>Ploima</taxon>
        <taxon>Brachionidae</taxon>
        <taxon>Brachionus</taxon>
    </lineage>
</organism>
<proteinExistence type="predicted"/>
<name>A0A3M7QHD4_BRAPC</name>
<reference evidence="2 3" key="1">
    <citation type="journal article" date="2018" name="Sci. Rep.">
        <title>Genomic signatures of local adaptation to the degree of environmental predictability in rotifers.</title>
        <authorList>
            <person name="Franch-Gras L."/>
            <person name="Hahn C."/>
            <person name="Garcia-Roger E.M."/>
            <person name="Carmona M.J."/>
            <person name="Serra M."/>
            <person name="Gomez A."/>
        </authorList>
    </citation>
    <scope>NUCLEOTIDE SEQUENCE [LARGE SCALE GENOMIC DNA]</scope>
    <source>
        <strain evidence="2">HYR1</strain>
    </source>
</reference>
<gene>
    <name evidence="2" type="ORF">BpHYR1_040649</name>
</gene>
<evidence type="ECO:0000313" key="3">
    <source>
        <dbReference type="Proteomes" id="UP000276133"/>
    </source>
</evidence>
<keyword evidence="1" id="KW-0812">Transmembrane</keyword>
<keyword evidence="1" id="KW-0472">Membrane</keyword>
<sequence>MNKLSGYLLFLRNFFLNLLAACATFLDVIFFQFYEINETIPEIENSLVKFLIISNRLVKNHSHKQIKFQLHKIKPYEDKNPDTYL</sequence>
<keyword evidence="3" id="KW-1185">Reference proteome</keyword>
<dbReference type="Proteomes" id="UP000276133">
    <property type="component" value="Unassembled WGS sequence"/>
</dbReference>
<comment type="caution">
    <text evidence="2">The sequence shown here is derived from an EMBL/GenBank/DDBJ whole genome shotgun (WGS) entry which is preliminary data.</text>
</comment>
<accession>A0A3M7QHD4</accession>
<dbReference type="EMBL" id="REGN01006160">
    <property type="protein sequence ID" value="RNA10554.1"/>
    <property type="molecule type" value="Genomic_DNA"/>
</dbReference>